<evidence type="ECO:0000256" key="2">
    <source>
        <dbReference type="SAM" id="SignalP"/>
    </source>
</evidence>
<keyword evidence="1 2" id="KW-0732">Signal</keyword>
<gene>
    <name evidence="3" type="ORF">GCM10023235_74290</name>
</gene>
<dbReference type="PANTHER" id="PTHR30006">
    <property type="entry name" value="THIAMINE-BINDING PERIPLASMIC PROTEIN-RELATED"/>
    <property type="match status" value="1"/>
</dbReference>
<reference evidence="4" key="1">
    <citation type="journal article" date="2019" name="Int. J. Syst. Evol. Microbiol.">
        <title>The Global Catalogue of Microorganisms (GCM) 10K type strain sequencing project: providing services to taxonomists for standard genome sequencing and annotation.</title>
        <authorList>
            <consortium name="The Broad Institute Genomics Platform"/>
            <consortium name="The Broad Institute Genome Sequencing Center for Infectious Disease"/>
            <person name="Wu L."/>
            <person name="Ma J."/>
        </authorList>
    </citation>
    <scope>NUCLEOTIDE SEQUENCE [LARGE SCALE GENOMIC DNA]</scope>
    <source>
        <strain evidence="4">JCM 13006</strain>
    </source>
</reference>
<comment type="caution">
    <text evidence="3">The sequence shown here is derived from an EMBL/GenBank/DDBJ whole genome shotgun (WGS) entry which is preliminary data.</text>
</comment>
<dbReference type="Gene3D" id="3.40.190.10">
    <property type="entry name" value="Periplasmic binding protein-like II"/>
    <property type="match status" value="2"/>
</dbReference>
<protein>
    <submittedName>
        <fullName evidence="3">Extracellular solute-binding protein</fullName>
    </submittedName>
</protein>
<dbReference type="Pfam" id="PF13343">
    <property type="entry name" value="SBP_bac_6"/>
    <property type="match status" value="1"/>
</dbReference>
<dbReference type="SUPFAM" id="SSF53850">
    <property type="entry name" value="Periplasmic binding protein-like II"/>
    <property type="match status" value="1"/>
</dbReference>
<accession>A0ABP9ENA2</accession>
<evidence type="ECO:0000313" key="4">
    <source>
        <dbReference type="Proteomes" id="UP001501752"/>
    </source>
</evidence>
<dbReference type="RefSeq" id="WP_345701327.1">
    <property type="nucleotide sequence ID" value="NZ_BAABIS010000001.1"/>
</dbReference>
<name>A0ABP9ENA2_9ACTN</name>
<evidence type="ECO:0000256" key="1">
    <source>
        <dbReference type="ARBA" id="ARBA00022729"/>
    </source>
</evidence>
<sequence length="383" mass="40895">MRARTVSRCVLLGCAALLAFGQTSCGGPTRGTGPVQPSKAVTAEDLGGMDALVRAAQAEGELNAIALPPQWANGVGLAQGFEKKYGIRVNLQDPYDSSKEELDAVRSRKGRPTAPDVLDLAAQHARGAAREGLLAPYRVAGYGDIPKNQKDAKSRWYNSYGGYVAIGCDAARVAVCPVSFNDLLKPEYKDKVSLTGIDPTSAGVAFASVFAASLANHGSFDDVQPGIDYFARLNALGNLRHVNPNPPEEKIKSGETPIIIEWDFLSLAHTAQFSGTGVKWKVSIPFDGSFSEYYAQAINKDAPHPAAARLWEEYVFSAEGQNLRLVDYARPVLIDTMRKNGTLDEAAAALLPTVEGTPVFPSPAQVTKAQQTVDEGWAKSVSG</sequence>
<keyword evidence="4" id="KW-1185">Reference proteome</keyword>
<feature type="signal peptide" evidence="2">
    <location>
        <begin position="1"/>
        <end position="25"/>
    </location>
</feature>
<dbReference type="Proteomes" id="UP001501752">
    <property type="component" value="Unassembled WGS sequence"/>
</dbReference>
<evidence type="ECO:0000313" key="3">
    <source>
        <dbReference type="EMBL" id="GAA4882926.1"/>
    </source>
</evidence>
<organism evidence="3 4">
    <name type="scientific">Kitasatospora terrestris</name>
    <dbReference type="NCBI Taxonomy" id="258051"/>
    <lineage>
        <taxon>Bacteria</taxon>
        <taxon>Bacillati</taxon>
        <taxon>Actinomycetota</taxon>
        <taxon>Actinomycetes</taxon>
        <taxon>Kitasatosporales</taxon>
        <taxon>Streptomycetaceae</taxon>
        <taxon>Kitasatospora</taxon>
    </lineage>
</organism>
<dbReference type="PANTHER" id="PTHR30006:SF2">
    <property type="entry name" value="ABC TRANSPORTER SUBSTRATE-BINDING PROTEIN"/>
    <property type="match status" value="1"/>
</dbReference>
<dbReference type="EMBL" id="BAABIS010000001">
    <property type="protein sequence ID" value="GAA4882926.1"/>
    <property type="molecule type" value="Genomic_DNA"/>
</dbReference>
<proteinExistence type="predicted"/>
<feature type="chain" id="PRO_5045909680" evidence="2">
    <location>
        <begin position="26"/>
        <end position="383"/>
    </location>
</feature>